<protein>
    <submittedName>
        <fullName evidence="2">Uncharacterized protein</fullName>
    </submittedName>
</protein>
<comment type="caution">
    <text evidence="2">The sequence shown here is derived from an EMBL/GenBank/DDBJ whole genome shotgun (WGS) entry which is preliminary data.</text>
</comment>
<sequence>MIDYLDPRSHFPFGTVPRQHSTTSFRRAADGRKRRPEPCGQPRTPVVATSLRTTRSGANRDSTAPPSSVALRPSAFRLLDRMGLYQQLPTGRLCGSGTPKLRVLALQRERSASMGGTPPPAESRPGAGLAPRRSHRLRPRRTACGKRELVGTDPGRSMVSQGIGYVLRVAPRPRPRGGPGDVALRLEHRGCVYDRAGIGGRRRASSRRACGRLFPACQWTSKGFRGRATWVWAGRGLRVPGENDRGPAHPRGRTRPRFEELCQGYSGTFRDDGATLALHKVSPIEDRMSTPVRKFLRKCW</sequence>
<organism evidence="2 3">
    <name type="scientific">Nocardia bhagyanarayanae</name>
    <dbReference type="NCBI Taxonomy" id="1215925"/>
    <lineage>
        <taxon>Bacteria</taxon>
        <taxon>Bacillati</taxon>
        <taxon>Actinomycetota</taxon>
        <taxon>Actinomycetes</taxon>
        <taxon>Mycobacteriales</taxon>
        <taxon>Nocardiaceae</taxon>
        <taxon>Nocardia</taxon>
    </lineage>
</organism>
<accession>A0A543F7Q3</accession>
<keyword evidence="3" id="KW-1185">Reference proteome</keyword>
<gene>
    <name evidence="2" type="ORF">FB390_1466</name>
</gene>
<dbReference type="AlphaFoldDB" id="A0A543F7Q3"/>
<proteinExistence type="predicted"/>
<feature type="compositionally biased region" description="Polar residues" evidence="1">
    <location>
        <begin position="50"/>
        <end position="66"/>
    </location>
</feature>
<evidence type="ECO:0000313" key="2">
    <source>
        <dbReference type="EMBL" id="TQM29853.1"/>
    </source>
</evidence>
<evidence type="ECO:0000313" key="3">
    <source>
        <dbReference type="Proteomes" id="UP000316331"/>
    </source>
</evidence>
<evidence type="ECO:0000256" key="1">
    <source>
        <dbReference type="SAM" id="MobiDB-lite"/>
    </source>
</evidence>
<dbReference type="EMBL" id="VFPG01000001">
    <property type="protein sequence ID" value="TQM29853.1"/>
    <property type="molecule type" value="Genomic_DNA"/>
</dbReference>
<name>A0A543F7Q3_9NOCA</name>
<feature type="region of interest" description="Disordered" evidence="1">
    <location>
        <begin position="110"/>
        <end position="138"/>
    </location>
</feature>
<feature type="region of interest" description="Disordered" evidence="1">
    <location>
        <begin position="1"/>
        <end position="69"/>
    </location>
</feature>
<reference evidence="2 3" key="1">
    <citation type="submission" date="2019-06" db="EMBL/GenBank/DDBJ databases">
        <title>Sequencing the genomes of 1000 actinobacteria strains.</title>
        <authorList>
            <person name="Klenk H.-P."/>
        </authorList>
    </citation>
    <scope>NUCLEOTIDE SEQUENCE [LARGE SCALE GENOMIC DNA]</scope>
    <source>
        <strain evidence="2 3">DSM 103495</strain>
    </source>
</reference>
<dbReference type="Proteomes" id="UP000316331">
    <property type="component" value="Unassembled WGS sequence"/>
</dbReference>